<dbReference type="SUPFAM" id="SSF56349">
    <property type="entry name" value="DNA breaking-rejoining enzymes"/>
    <property type="match status" value="1"/>
</dbReference>
<dbReference type="GO" id="GO:0006310">
    <property type="term" value="P:DNA recombination"/>
    <property type="evidence" value="ECO:0007669"/>
    <property type="project" value="UniProtKB-KW"/>
</dbReference>
<dbReference type="RefSeq" id="WP_349432865.1">
    <property type="nucleotide sequence ID" value="NZ_CP157744.1"/>
</dbReference>
<proteinExistence type="predicted"/>
<dbReference type="Proteomes" id="UP001225378">
    <property type="component" value="Plasmid unnamed2"/>
</dbReference>
<keyword evidence="3" id="KW-1185">Reference proteome</keyword>
<dbReference type="AlphaFoldDB" id="A0AAU7P0P9"/>
<geneLocation type="plasmid" evidence="2 3">
    <name>unnamed2</name>
</geneLocation>
<dbReference type="EMBL" id="CP157744">
    <property type="protein sequence ID" value="XBS22861.1"/>
    <property type="molecule type" value="Genomic_DNA"/>
</dbReference>
<dbReference type="KEGG" id="mech:Q9L42_021380"/>
<dbReference type="InterPro" id="IPR011010">
    <property type="entry name" value="DNA_brk_join_enz"/>
</dbReference>
<dbReference type="GO" id="GO:0003677">
    <property type="term" value="F:DNA binding"/>
    <property type="evidence" value="ECO:0007669"/>
    <property type="project" value="InterPro"/>
</dbReference>
<dbReference type="GO" id="GO:0015074">
    <property type="term" value="P:DNA integration"/>
    <property type="evidence" value="ECO:0007669"/>
    <property type="project" value="InterPro"/>
</dbReference>
<accession>A0AAU7P0P9</accession>
<evidence type="ECO:0000256" key="1">
    <source>
        <dbReference type="ARBA" id="ARBA00023172"/>
    </source>
</evidence>
<evidence type="ECO:0008006" key="4">
    <source>
        <dbReference type="Google" id="ProtNLM"/>
    </source>
</evidence>
<keyword evidence="2" id="KW-0614">Plasmid</keyword>
<evidence type="ECO:0000313" key="3">
    <source>
        <dbReference type="Proteomes" id="UP001225378"/>
    </source>
</evidence>
<sequence>MASKLLLNYRQIMSTYEPTRTKATEQRYNKLANQLLIRFNRHNGYSWMEDPIAVCHWYGNQRHLFSKSTWRQYRAALRFYFDKMNFPDAAAAVKQLDLSPCQRKTLKGPGQKLKKVNRQDMDQIINELGNMHRKSEYDSVVITWLSAGLLVGLRPIEWKDARLDGTRLIIRNAKATNSRACGEYRVLDLKHFDQINFSMIQEMLSIIENVNNFDSFYKICSNHLYRINKAIWSGKKRRITLYSPRHQFAANAKSSGLSKVEIAALMGHASDQTAGFHYGRKASGDRLIVIPANEDNMKHVRQIASHEISFSNDKRSANDSNSV</sequence>
<protein>
    <recommendedName>
        <fullName evidence="4">Site-specific integrase</fullName>
    </recommendedName>
</protein>
<evidence type="ECO:0000313" key="2">
    <source>
        <dbReference type="EMBL" id="XBS22861.1"/>
    </source>
</evidence>
<dbReference type="InterPro" id="IPR013762">
    <property type="entry name" value="Integrase-like_cat_sf"/>
</dbReference>
<reference evidence="2 3" key="1">
    <citation type="journal article" date="2024" name="Microbiology">
        <title>Methylomarinum rosea sp. nov., a novel halophilic methanotrophic bacterium from the hypersaline Lake Elton.</title>
        <authorList>
            <person name="Suleimanov R.Z."/>
            <person name="Oshkin I.Y."/>
            <person name="Danilova O.V."/>
            <person name="Suzina N.E."/>
            <person name="Dedysh S.N."/>
        </authorList>
    </citation>
    <scope>NUCLEOTIDE SEQUENCE [LARGE SCALE GENOMIC DNA]</scope>
    <source>
        <strain evidence="2 3">Ch1-1</strain>
        <plasmid evidence="3">unnamed2</plasmid>
    </source>
</reference>
<dbReference type="Gene3D" id="1.10.443.10">
    <property type="entry name" value="Intergrase catalytic core"/>
    <property type="match status" value="1"/>
</dbReference>
<organism evidence="2 3">
    <name type="scientific">Methylomarinum roseum</name>
    <dbReference type="NCBI Taxonomy" id="3067653"/>
    <lineage>
        <taxon>Bacteria</taxon>
        <taxon>Pseudomonadati</taxon>
        <taxon>Pseudomonadota</taxon>
        <taxon>Gammaproteobacteria</taxon>
        <taxon>Methylococcales</taxon>
        <taxon>Methylococcaceae</taxon>
        <taxon>Methylomarinum</taxon>
    </lineage>
</organism>
<name>A0AAU7P0P9_9GAMM</name>
<keyword evidence="1" id="KW-0233">DNA recombination</keyword>
<gene>
    <name evidence="2" type="ORF">Q9L42_021380</name>
</gene>